<feature type="transmembrane region" description="Helical" evidence="1">
    <location>
        <begin position="427"/>
        <end position="445"/>
    </location>
</feature>
<keyword evidence="3" id="KW-1185">Reference proteome</keyword>
<feature type="transmembrane region" description="Helical" evidence="1">
    <location>
        <begin position="360"/>
        <end position="383"/>
    </location>
</feature>
<keyword evidence="1" id="KW-0472">Membrane</keyword>
<dbReference type="AlphaFoldDB" id="A0A9W9AMB3"/>
<evidence type="ECO:0000313" key="2">
    <source>
        <dbReference type="EMBL" id="KAJ4486354.1"/>
    </source>
</evidence>
<dbReference type="OrthoDB" id="3941538at2759"/>
<proteinExistence type="predicted"/>
<dbReference type="Proteomes" id="UP001150266">
    <property type="component" value="Unassembled WGS sequence"/>
</dbReference>
<feature type="transmembrane region" description="Helical" evidence="1">
    <location>
        <begin position="307"/>
        <end position="339"/>
    </location>
</feature>
<feature type="transmembrane region" description="Helical" evidence="1">
    <location>
        <begin position="187"/>
        <end position="209"/>
    </location>
</feature>
<organism evidence="2 3">
    <name type="scientific">Lentinula aciculospora</name>
    <dbReference type="NCBI Taxonomy" id="153920"/>
    <lineage>
        <taxon>Eukaryota</taxon>
        <taxon>Fungi</taxon>
        <taxon>Dikarya</taxon>
        <taxon>Basidiomycota</taxon>
        <taxon>Agaricomycotina</taxon>
        <taxon>Agaricomycetes</taxon>
        <taxon>Agaricomycetidae</taxon>
        <taxon>Agaricales</taxon>
        <taxon>Marasmiineae</taxon>
        <taxon>Omphalotaceae</taxon>
        <taxon>Lentinula</taxon>
    </lineage>
</organism>
<feature type="transmembrane region" description="Helical" evidence="1">
    <location>
        <begin position="269"/>
        <end position="287"/>
    </location>
</feature>
<evidence type="ECO:0000256" key="1">
    <source>
        <dbReference type="SAM" id="Phobius"/>
    </source>
</evidence>
<name>A0A9W9AMB3_9AGAR</name>
<comment type="caution">
    <text evidence="2">The sequence shown here is derived from an EMBL/GenBank/DDBJ whole genome shotgun (WGS) entry which is preliminary data.</text>
</comment>
<dbReference type="EMBL" id="JAOTPV010000003">
    <property type="protein sequence ID" value="KAJ4486354.1"/>
    <property type="molecule type" value="Genomic_DNA"/>
</dbReference>
<gene>
    <name evidence="2" type="ORF">J3R30DRAFT_3366570</name>
</gene>
<sequence>MSDEATEGTALLSDVPTASLPLLGDFILRLNSISPQELNQTDILQPTQLSNHRGLRASFSLLILLLIREKKIRKKALRSNPWDDWKQETLTDQWVKTIDENIEQIWTTFLSAFCSLRDIETVLWTEFRIREKGKPLRVIDFVTKHPRLLNDRVVELSLQYRWKRGAPSNPSSRQYLTPRYDKLCTPWLYHAFDLTSQITFLLLLVSYILNPPRPAFYSLPLEYIGIREIILMIFSVSAILHSWSTSLPFALTLLAFLSKVPSAPFPSDFAFNILLLSLPLLFIQLHLPFPPNPFLLFWPEQCLPLAVLIVSGVFGTIVKVSLFFLPVLLLSIFSLSYALSDIFLLPSLFMVPAPMPTRELFFIVVISIFIVLILSVLIIVLAFDSAPPGYSSWDQYSASIGQRARIQFYHSVIRYSKPYPFPPPLNILYFAFIAVPAYALPYFDISSDFLLILQQNLWRVVVGPFVVVARLLTLALP</sequence>
<feature type="transmembrane region" description="Helical" evidence="1">
    <location>
        <begin position="457"/>
        <end position="476"/>
    </location>
</feature>
<evidence type="ECO:0000313" key="3">
    <source>
        <dbReference type="Proteomes" id="UP001150266"/>
    </source>
</evidence>
<keyword evidence="1" id="KW-1133">Transmembrane helix</keyword>
<keyword evidence="1" id="KW-0812">Transmembrane</keyword>
<accession>A0A9W9AMB3</accession>
<feature type="transmembrane region" description="Helical" evidence="1">
    <location>
        <begin position="229"/>
        <end position="257"/>
    </location>
</feature>
<reference evidence="2" key="1">
    <citation type="submission" date="2022-08" db="EMBL/GenBank/DDBJ databases">
        <title>A Global Phylogenomic Analysis of the Shiitake Genus Lentinula.</title>
        <authorList>
            <consortium name="DOE Joint Genome Institute"/>
            <person name="Sierra-Patev S."/>
            <person name="Min B."/>
            <person name="Naranjo-Ortiz M."/>
            <person name="Looney B."/>
            <person name="Konkel Z."/>
            <person name="Slot J.C."/>
            <person name="Sakamoto Y."/>
            <person name="Steenwyk J.L."/>
            <person name="Rokas A."/>
            <person name="Carro J."/>
            <person name="Camarero S."/>
            <person name="Ferreira P."/>
            <person name="Molpeceres G."/>
            <person name="Ruiz-Duenas F.J."/>
            <person name="Serrano A."/>
            <person name="Henrissat B."/>
            <person name="Drula E."/>
            <person name="Hughes K.W."/>
            <person name="Mata J.L."/>
            <person name="Ishikawa N.K."/>
            <person name="Vargas-Isla R."/>
            <person name="Ushijima S."/>
            <person name="Smith C.A."/>
            <person name="Ahrendt S."/>
            <person name="Andreopoulos W."/>
            <person name="He G."/>
            <person name="Labutti K."/>
            <person name="Lipzen A."/>
            <person name="Ng V."/>
            <person name="Riley R."/>
            <person name="Sandor L."/>
            <person name="Barry K."/>
            <person name="Martinez A.T."/>
            <person name="Xiao Y."/>
            <person name="Gibbons J.G."/>
            <person name="Terashima K."/>
            <person name="Grigoriev I.V."/>
            <person name="Hibbett D.S."/>
        </authorList>
    </citation>
    <scope>NUCLEOTIDE SEQUENCE</scope>
    <source>
        <strain evidence="2">JLM2183</strain>
    </source>
</reference>
<protein>
    <submittedName>
        <fullName evidence="2">Uncharacterized protein</fullName>
    </submittedName>
</protein>